<feature type="domain" description="Helix-turn-helix" evidence="1">
    <location>
        <begin position="14"/>
        <end position="63"/>
    </location>
</feature>
<evidence type="ECO:0000313" key="3">
    <source>
        <dbReference type="Proteomes" id="UP000647241"/>
    </source>
</evidence>
<name>A0A917HRI9_9BACT</name>
<dbReference type="RefSeq" id="WP_188555463.1">
    <property type="nucleotide sequence ID" value="NZ_BMGT01000004.1"/>
</dbReference>
<evidence type="ECO:0000313" key="2">
    <source>
        <dbReference type="EMBL" id="GGG87343.1"/>
    </source>
</evidence>
<accession>A0A917HRI9</accession>
<comment type="caution">
    <text evidence="2">The sequence shown here is derived from an EMBL/GenBank/DDBJ whole genome shotgun (WGS) entry which is preliminary data.</text>
</comment>
<dbReference type="InterPro" id="IPR041657">
    <property type="entry name" value="HTH_17"/>
</dbReference>
<proteinExistence type="predicted"/>
<sequence length="84" mass="9384">MILAEIVEGKKEALRVAEVARILDVSIKKIYRMAAKGQIPHLKISSSIRFDPHDIAAWLRSQSSLGQIGNSLPGRTYLKRGNDR</sequence>
<gene>
    <name evidence="2" type="ORF">GCM10011585_34260</name>
</gene>
<reference evidence="2" key="1">
    <citation type="journal article" date="2014" name="Int. J. Syst. Evol. Microbiol.">
        <title>Complete genome sequence of Corynebacterium casei LMG S-19264T (=DSM 44701T), isolated from a smear-ripened cheese.</title>
        <authorList>
            <consortium name="US DOE Joint Genome Institute (JGI-PGF)"/>
            <person name="Walter F."/>
            <person name="Albersmeier A."/>
            <person name="Kalinowski J."/>
            <person name="Ruckert C."/>
        </authorList>
    </citation>
    <scope>NUCLEOTIDE SEQUENCE</scope>
    <source>
        <strain evidence="2">CGMCC 1.12997</strain>
    </source>
</reference>
<dbReference type="SUPFAM" id="SSF46955">
    <property type="entry name" value="Putative DNA-binding domain"/>
    <property type="match status" value="1"/>
</dbReference>
<dbReference type="EMBL" id="BMGT01000004">
    <property type="protein sequence ID" value="GGG87343.1"/>
    <property type="molecule type" value="Genomic_DNA"/>
</dbReference>
<dbReference type="AlphaFoldDB" id="A0A917HRI9"/>
<organism evidence="2 3">
    <name type="scientific">Edaphobacter dinghuensis</name>
    <dbReference type="NCBI Taxonomy" id="1560005"/>
    <lineage>
        <taxon>Bacteria</taxon>
        <taxon>Pseudomonadati</taxon>
        <taxon>Acidobacteriota</taxon>
        <taxon>Terriglobia</taxon>
        <taxon>Terriglobales</taxon>
        <taxon>Acidobacteriaceae</taxon>
        <taxon>Edaphobacter</taxon>
    </lineage>
</organism>
<dbReference type="GO" id="GO:0003677">
    <property type="term" value="F:DNA binding"/>
    <property type="evidence" value="ECO:0007669"/>
    <property type="project" value="InterPro"/>
</dbReference>
<dbReference type="Proteomes" id="UP000647241">
    <property type="component" value="Unassembled WGS sequence"/>
</dbReference>
<dbReference type="InterPro" id="IPR009061">
    <property type="entry name" value="DNA-bd_dom_put_sf"/>
</dbReference>
<protein>
    <recommendedName>
        <fullName evidence="1">Helix-turn-helix domain-containing protein</fullName>
    </recommendedName>
</protein>
<dbReference type="Pfam" id="PF12728">
    <property type="entry name" value="HTH_17"/>
    <property type="match status" value="1"/>
</dbReference>
<dbReference type="NCBIfam" id="TIGR01764">
    <property type="entry name" value="excise"/>
    <property type="match status" value="1"/>
</dbReference>
<keyword evidence="3" id="KW-1185">Reference proteome</keyword>
<dbReference type="InterPro" id="IPR010093">
    <property type="entry name" value="SinI_DNA-bd"/>
</dbReference>
<evidence type="ECO:0000259" key="1">
    <source>
        <dbReference type="Pfam" id="PF12728"/>
    </source>
</evidence>
<reference evidence="2" key="2">
    <citation type="submission" date="2020-09" db="EMBL/GenBank/DDBJ databases">
        <authorList>
            <person name="Sun Q."/>
            <person name="Zhou Y."/>
        </authorList>
    </citation>
    <scope>NUCLEOTIDE SEQUENCE</scope>
    <source>
        <strain evidence="2">CGMCC 1.12997</strain>
    </source>
</reference>